<keyword evidence="3" id="KW-1185">Reference proteome</keyword>
<comment type="caution">
    <text evidence="2">The sequence shown here is derived from an EMBL/GenBank/DDBJ whole genome shotgun (WGS) entry which is preliminary data.</text>
</comment>
<protein>
    <recommendedName>
        <fullName evidence="1">CHAT domain-containing protein</fullName>
    </recommendedName>
</protein>
<name>A0A9N9Y2Y1_9HYPO</name>
<evidence type="ECO:0000313" key="3">
    <source>
        <dbReference type="Proteomes" id="UP000754883"/>
    </source>
</evidence>
<dbReference type="AlphaFoldDB" id="A0A9N9Y2Y1"/>
<organism evidence="2 3">
    <name type="scientific">Clonostachys byssicola</name>
    <dbReference type="NCBI Taxonomy" id="160290"/>
    <lineage>
        <taxon>Eukaryota</taxon>
        <taxon>Fungi</taxon>
        <taxon>Dikarya</taxon>
        <taxon>Ascomycota</taxon>
        <taxon>Pezizomycotina</taxon>
        <taxon>Sordariomycetes</taxon>
        <taxon>Hypocreomycetidae</taxon>
        <taxon>Hypocreales</taxon>
        <taxon>Bionectriaceae</taxon>
        <taxon>Clonostachys</taxon>
    </lineage>
</organism>
<dbReference type="OrthoDB" id="9991317at2759"/>
<dbReference type="Pfam" id="PF12770">
    <property type="entry name" value="CHAT"/>
    <property type="match status" value="1"/>
</dbReference>
<proteinExistence type="predicted"/>
<evidence type="ECO:0000259" key="1">
    <source>
        <dbReference type="Pfam" id="PF12770"/>
    </source>
</evidence>
<feature type="domain" description="CHAT" evidence="1">
    <location>
        <begin position="234"/>
        <end position="555"/>
    </location>
</feature>
<reference evidence="2" key="1">
    <citation type="submission" date="2021-10" db="EMBL/GenBank/DDBJ databases">
        <authorList>
            <person name="Piombo E."/>
        </authorList>
    </citation>
    <scope>NUCLEOTIDE SEQUENCE</scope>
</reference>
<evidence type="ECO:0000313" key="2">
    <source>
        <dbReference type="EMBL" id="CAG9990031.1"/>
    </source>
</evidence>
<sequence>MALEMLPRAFENQHTTLWIRIQAGISLACLLMDTADIPTAYKVVIETLDLVSQLTPRSLEVSDMQVLLRRTSGLPCIAGALALMAGEDLHQVIQYLELGRGIILSSLSDLRIEMHDLQVSYPELAQQFIQLSDQLDTKPGLLTGFTNPRHEMGRKLNSVIDEIRKLPGYDRFLLPPSEDQLKSAAINGPVVIINVMYLRTDALIIQKDRFTSLELPVLYGDVKNFATKPEIDRQTLEWLWDGIASPVLENLGYSDVPTSSTWPRIFWIPTRPLSTLPIHAAGYHYPSSTNTVIDRAVTSYSSSVKALIQGRQNTVSLPASRKLGKAVLVGVKELCYAPEEVNELGKLCAGMGLEIQRLEPYREDVLLSLAECEIFHFAGHGSSHQLDPSQSSLKMEDGPVTVQDLFSLKLYQRAPFLAYLSACSTGYTEDERLGDEGLHLISACHLAGFRNIIGTLRRVNDQFYVEVAKMTYKWIEDHNMRGGSVGEGLHHATRIQRDEWMIDGSGLDRAQRGLDGGECHDGQGNQKMCCTSREGRDMVGCEEGPIYWAPFVHFGV</sequence>
<dbReference type="EMBL" id="CABFNO020001468">
    <property type="protein sequence ID" value="CAG9990031.1"/>
    <property type="molecule type" value="Genomic_DNA"/>
</dbReference>
<dbReference type="Proteomes" id="UP000754883">
    <property type="component" value="Unassembled WGS sequence"/>
</dbReference>
<accession>A0A9N9Y2Y1</accession>
<gene>
    <name evidence="2" type="ORF">CBYS24578_00017560</name>
</gene>
<dbReference type="InterPro" id="IPR024983">
    <property type="entry name" value="CHAT_dom"/>
</dbReference>